<organism evidence="2 3">
    <name type="scientific">Methylocella silvestris</name>
    <dbReference type="NCBI Taxonomy" id="199596"/>
    <lineage>
        <taxon>Bacteria</taxon>
        <taxon>Pseudomonadati</taxon>
        <taxon>Pseudomonadota</taxon>
        <taxon>Alphaproteobacteria</taxon>
        <taxon>Hyphomicrobiales</taxon>
        <taxon>Beijerinckiaceae</taxon>
        <taxon>Methylocella</taxon>
    </lineage>
</organism>
<keyword evidence="1" id="KW-0472">Membrane</keyword>
<feature type="transmembrane region" description="Helical" evidence="1">
    <location>
        <begin position="44"/>
        <end position="62"/>
    </location>
</feature>
<dbReference type="RefSeq" id="WP_102844097.1">
    <property type="nucleotide sequence ID" value="NZ_PDZR01000014.1"/>
</dbReference>
<dbReference type="InterPro" id="IPR046093">
    <property type="entry name" value="DUF6111"/>
</dbReference>
<evidence type="ECO:0000313" key="3">
    <source>
        <dbReference type="Proteomes" id="UP000236286"/>
    </source>
</evidence>
<comment type="caution">
    <text evidence="2">The sequence shown here is derived from an EMBL/GenBank/DDBJ whole genome shotgun (WGS) entry which is preliminary data.</text>
</comment>
<dbReference type="AlphaFoldDB" id="A0A2J7TFL0"/>
<keyword evidence="1" id="KW-1133">Transmembrane helix</keyword>
<dbReference type="EMBL" id="PDZR01000014">
    <property type="protein sequence ID" value="PNG25551.1"/>
    <property type="molecule type" value="Genomic_DNA"/>
</dbReference>
<name>A0A2J7TFL0_METSI</name>
<feature type="transmembrane region" description="Helical" evidence="1">
    <location>
        <begin position="5"/>
        <end position="24"/>
    </location>
</feature>
<protein>
    <submittedName>
        <fullName evidence="2">Uncharacterized protein</fullName>
    </submittedName>
</protein>
<proteinExistence type="predicted"/>
<evidence type="ECO:0000313" key="2">
    <source>
        <dbReference type="EMBL" id="PNG25551.1"/>
    </source>
</evidence>
<dbReference type="Pfam" id="PF19606">
    <property type="entry name" value="DUF6111"/>
    <property type="match status" value="1"/>
</dbReference>
<reference evidence="2 3" key="1">
    <citation type="submission" date="2017-10" db="EMBL/GenBank/DDBJ databases">
        <title>Genome announcement of Methylocella silvestris TVC from permafrost.</title>
        <authorList>
            <person name="Wang J."/>
            <person name="Geng K."/>
            <person name="Ul-Haque F."/>
            <person name="Crombie A.T."/>
            <person name="Street L.E."/>
            <person name="Wookey P.A."/>
            <person name="Murrell J.C."/>
            <person name="Pratscher J."/>
        </authorList>
    </citation>
    <scope>NUCLEOTIDE SEQUENCE [LARGE SCALE GENOMIC DNA]</scope>
    <source>
        <strain evidence="2 3">TVC</strain>
    </source>
</reference>
<dbReference type="Proteomes" id="UP000236286">
    <property type="component" value="Unassembled WGS sequence"/>
</dbReference>
<evidence type="ECO:0000256" key="1">
    <source>
        <dbReference type="SAM" id="Phobius"/>
    </source>
</evidence>
<dbReference type="OrthoDB" id="7366326at2"/>
<accession>A0A2J7TFL0</accession>
<sequence length="86" mass="9453">MWRVILEPALLFGSPFAAYILYLWARQKYPFAIDHWTQSAVSTLVLAGLAVAVAGVLLIGVFSERHHGSYAPAHIENGHLVPGQIQ</sequence>
<keyword evidence="1" id="KW-0812">Transmembrane</keyword>
<gene>
    <name evidence="2" type="ORF">CR492_12525</name>
</gene>